<evidence type="ECO:0000313" key="3">
    <source>
        <dbReference type="Proteomes" id="UP000244168"/>
    </source>
</evidence>
<evidence type="ECO:0000313" key="2">
    <source>
        <dbReference type="EMBL" id="PTQ92947.1"/>
    </source>
</evidence>
<dbReference type="Proteomes" id="UP000244168">
    <property type="component" value="Unassembled WGS sequence"/>
</dbReference>
<dbReference type="EMBL" id="QAOQ01000010">
    <property type="protein sequence ID" value="PTQ92947.1"/>
    <property type="molecule type" value="Genomic_DNA"/>
</dbReference>
<evidence type="ECO:0000256" key="1">
    <source>
        <dbReference type="SAM" id="SignalP"/>
    </source>
</evidence>
<comment type="caution">
    <text evidence="2">The sequence shown here is derived from an EMBL/GenBank/DDBJ whole genome shotgun (WGS) entry which is preliminary data.</text>
</comment>
<protein>
    <submittedName>
        <fullName evidence="2">Uncharacterized protein</fullName>
    </submittedName>
</protein>
<accession>A0A2T5J541</accession>
<dbReference type="AlphaFoldDB" id="A0A2T5J541"/>
<dbReference type="OrthoDB" id="797136at2"/>
<reference evidence="2 3" key="1">
    <citation type="submission" date="2018-04" db="EMBL/GenBank/DDBJ databases">
        <title>Genomic Encyclopedia of Archaeal and Bacterial Type Strains, Phase II (KMG-II): from individual species to whole genera.</title>
        <authorList>
            <person name="Goeker M."/>
        </authorList>
    </citation>
    <scope>NUCLEOTIDE SEQUENCE [LARGE SCALE GENOMIC DNA]</scope>
    <source>
        <strain evidence="2 3">DSM 26809</strain>
    </source>
</reference>
<feature type="chain" id="PRO_5015450110" evidence="1">
    <location>
        <begin position="30"/>
        <end position="160"/>
    </location>
</feature>
<dbReference type="RefSeq" id="WP_107831292.1">
    <property type="nucleotide sequence ID" value="NZ_CP160205.1"/>
</dbReference>
<gene>
    <name evidence="2" type="ORF">C8P68_11078</name>
</gene>
<name>A0A2T5J541_9SPHI</name>
<feature type="signal peptide" evidence="1">
    <location>
        <begin position="1"/>
        <end position="29"/>
    </location>
</feature>
<keyword evidence="3" id="KW-1185">Reference proteome</keyword>
<organism evidence="2 3">
    <name type="scientific">Mucilaginibacter yixingensis</name>
    <dbReference type="NCBI Taxonomy" id="1295612"/>
    <lineage>
        <taxon>Bacteria</taxon>
        <taxon>Pseudomonadati</taxon>
        <taxon>Bacteroidota</taxon>
        <taxon>Sphingobacteriia</taxon>
        <taxon>Sphingobacteriales</taxon>
        <taxon>Sphingobacteriaceae</taxon>
        <taxon>Mucilaginibacter</taxon>
    </lineage>
</organism>
<proteinExistence type="predicted"/>
<keyword evidence="1" id="KW-0732">Signal</keyword>
<sequence>MRRPFLSNLCKPFVLLTIVAALLCGFKAAPDVAELLGWSNHCLNRYYDQSAESKLKKLELTLTDDYFFRLRKTYQTGKQEYFSMKMHSFDDLDYSGSPTAGTLIIKTKADDIIVQTYNDRLGNVDSMATQLNIPVKDMDVEEVDSLRSALISLKQAAEAR</sequence>